<accession>A0AAE0M469</accession>
<keyword evidence="3" id="KW-1185">Reference proteome</keyword>
<evidence type="ECO:0008006" key="4">
    <source>
        <dbReference type="Google" id="ProtNLM"/>
    </source>
</evidence>
<reference evidence="2" key="2">
    <citation type="submission" date="2023-06" db="EMBL/GenBank/DDBJ databases">
        <authorList>
            <consortium name="Lawrence Berkeley National Laboratory"/>
            <person name="Haridas S."/>
            <person name="Hensen N."/>
            <person name="Bonometti L."/>
            <person name="Westerberg I."/>
            <person name="Brannstrom I.O."/>
            <person name="Guillou S."/>
            <person name="Cros-Aarteil S."/>
            <person name="Calhoun S."/>
            <person name="Kuo A."/>
            <person name="Mondo S."/>
            <person name="Pangilinan J."/>
            <person name="Riley R."/>
            <person name="Labutti K."/>
            <person name="Andreopoulos B."/>
            <person name="Lipzen A."/>
            <person name="Chen C."/>
            <person name="Yanf M."/>
            <person name="Daum C."/>
            <person name="Ng V."/>
            <person name="Clum A."/>
            <person name="Steindorff A."/>
            <person name="Ohm R."/>
            <person name="Martin F."/>
            <person name="Silar P."/>
            <person name="Natvig D."/>
            <person name="Lalanne C."/>
            <person name="Gautier V."/>
            <person name="Ament-Velasquez S.L."/>
            <person name="Kruys A."/>
            <person name="Hutchinson M.I."/>
            <person name="Powell A.J."/>
            <person name="Barry K."/>
            <person name="Miller A.N."/>
            <person name="Grigoriev I.V."/>
            <person name="Debuchy R."/>
            <person name="Gladieux P."/>
            <person name="Thoren M.H."/>
            <person name="Johannesson H."/>
        </authorList>
    </citation>
    <scope>NUCLEOTIDE SEQUENCE</scope>
    <source>
        <strain evidence="2">SMH4131-1</strain>
    </source>
</reference>
<keyword evidence="1" id="KW-0812">Transmembrane</keyword>
<keyword evidence="1" id="KW-0472">Membrane</keyword>
<comment type="caution">
    <text evidence="2">The sequence shown here is derived from an EMBL/GenBank/DDBJ whole genome shotgun (WGS) entry which is preliminary data.</text>
</comment>
<dbReference type="Proteomes" id="UP001286456">
    <property type="component" value="Unassembled WGS sequence"/>
</dbReference>
<gene>
    <name evidence="2" type="ORF">B0T19DRAFT_288910</name>
</gene>
<feature type="transmembrane region" description="Helical" evidence="1">
    <location>
        <begin position="136"/>
        <end position="155"/>
    </location>
</feature>
<organism evidence="2 3">
    <name type="scientific">Cercophora scortea</name>
    <dbReference type="NCBI Taxonomy" id="314031"/>
    <lineage>
        <taxon>Eukaryota</taxon>
        <taxon>Fungi</taxon>
        <taxon>Dikarya</taxon>
        <taxon>Ascomycota</taxon>
        <taxon>Pezizomycotina</taxon>
        <taxon>Sordariomycetes</taxon>
        <taxon>Sordariomycetidae</taxon>
        <taxon>Sordariales</taxon>
        <taxon>Lasiosphaeriaceae</taxon>
        <taxon>Cercophora</taxon>
    </lineage>
</organism>
<name>A0AAE0M469_9PEZI</name>
<evidence type="ECO:0000313" key="2">
    <source>
        <dbReference type="EMBL" id="KAK3317284.1"/>
    </source>
</evidence>
<sequence>MRFNVARETLLPLICGGSVPLFVRNCLCPSRFPALRQSTKQQLCPSSGVNGPSLSGDITCDMHRRSCTVKWKRNPSSFPLSSWFKWISSPLFGVFSSLVVLSIPGVSDRGGHAEVMRLSGEGLKCRGRGPFRSYRLLVSIVFFPVTSFFSFFCCMH</sequence>
<keyword evidence="1" id="KW-1133">Transmembrane helix</keyword>
<evidence type="ECO:0000256" key="1">
    <source>
        <dbReference type="SAM" id="Phobius"/>
    </source>
</evidence>
<protein>
    <recommendedName>
        <fullName evidence="4">Transmembrane protein</fullName>
    </recommendedName>
</protein>
<reference evidence="2" key="1">
    <citation type="journal article" date="2023" name="Mol. Phylogenet. Evol.">
        <title>Genome-scale phylogeny and comparative genomics of the fungal order Sordariales.</title>
        <authorList>
            <person name="Hensen N."/>
            <person name="Bonometti L."/>
            <person name="Westerberg I."/>
            <person name="Brannstrom I.O."/>
            <person name="Guillou S."/>
            <person name="Cros-Aarteil S."/>
            <person name="Calhoun S."/>
            <person name="Haridas S."/>
            <person name="Kuo A."/>
            <person name="Mondo S."/>
            <person name="Pangilinan J."/>
            <person name="Riley R."/>
            <person name="LaButti K."/>
            <person name="Andreopoulos B."/>
            <person name="Lipzen A."/>
            <person name="Chen C."/>
            <person name="Yan M."/>
            <person name="Daum C."/>
            <person name="Ng V."/>
            <person name="Clum A."/>
            <person name="Steindorff A."/>
            <person name="Ohm R.A."/>
            <person name="Martin F."/>
            <person name="Silar P."/>
            <person name="Natvig D.O."/>
            <person name="Lalanne C."/>
            <person name="Gautier V."/>
            <person name="Ament-Velasquez S.L."/>
            <person name="Kruys A."/>
            <person name="Hutchinson M.I."/>
            <person name="Powell A.J."/>
            <person name="Barry K."/>
            <person name="Miller A.N."/>
            <person name="Grigoriev I.V."/>
            <person name="Debuchy R."/>
            <person name="Gladieux P."/>
            <person name="Hiltunen Thoren M."/>
            <person name="Johannesson H."/>
        </authorList>
    </citation>
    <scope>NUCLEOTIDE SEQUENCE</scope>
    <source>
        <strain evidence="2">SMH4131-1</strain>
    </source>
</reference>
<dbReference type="AlphaFoldDB" id="A0AAE0M469"/>
<evidence type="ECO:0000313" key="3">
    <source>
        <dbReference type="Proteomes" id="UP001286456"/>
    </source>
</evidence>
<proteinExistence type="predicted"/>
<dbReference type="EMBL" id="JAUEPO010000007">
    <property type="protein sequence ID" value="KAK3317284.1"/>
    <property type="molecule type" value="Genomic_DNA"/>
</dbReference>